<protein>
    <submittedName>
        <fullName evidence="8">Uncharacterized protein</fullName>
    </submittedName>
</protein>
<dbReference type="PANTHER" id="PTHR33865">
    <property type="entry name" value="PROTEIN FAM183B"/>
    <property type="match status" value="1"/>
</dbReference>
<reference evidence="8" key="1">
    <citation type="submission" date="2013-02" db="EMBL/GenBank/DDBJ databases">
        <title>Immune-Related transcriptome of Coptotermes formosanus Shiraki workers: the defense mechanism.</title>
        <authorList>
            <person name="Hussain A."/>
            <person name="Li Y.F."/>
            <person name="Wen S.Y."/>
        </authorList>
    </citation>
    <scope>NUCLEOTIDE SEQUENCE</scope>
</reference>
<comment type="similarity">
    <text evidence="6">Belongs to the CFAP144 family.</text>
</comment>
<evidence type="ECO:0000256" key="3">
    <source>
        <dbReference type="ARBA" id="ARBA00022490"/>
    </source>
</evidence>
<evidence type="ECO:0000256" key="7">
    <source>
        <dbReference type="SAM" id="MobiDB-lite"/>
    </source>
</evidence>
<keyword evidence="3" id="KW-0963">Cytoplasm</keyword>
<evidence type="ECO:0000256" key="5">
    <source>
        <dbReference type="ARBA" id="ARBA00023273"/>
    </source>
</evidence>
<dbReference type="InterPro" id="IPR029214">
    <property type="entry name" value="CFAP144"/>
</dbReference>
<keyword evidence="4" id="KW-0206">Cytoskeleton</keyword>
<accession>R4V0G3</accession>
<dbReference type="GO" id="GO:0097546">
    <property type="term" value="C:ciliary base"/>
    <property type="evidence" value="ECO:0007669"/>
    <property type="project" value="TreeGrafter"/>
</dbReference>
<dbReference type="AlphaFoldDB" id="R4V0G3"/>
<keyword evidence="5" id="KW-0966">Cell projection</keyword>
<evidence type="ECO:0000256" key="6">
    <source>
        <dbReference type="ARBA" id="ARBA00034777"/>
    </source>
</evidence>
<dbReference type="PANTHER" id="PTHR33865:SF3">
    <property type="entry name" value="PROTEIN FAM183B"/>
    <property type="match status" value="1"/>
</dbReference>
<feature type="region of interest" description="Disordered" evidence="7">
    <location>
        <begin position="119"/>
        <end position="148"/>
    </location>
</feature>
<evidence type="ECO:0000256" key="4">
    <source>
        <dbReference type="ARBA" id="ARBA00023212"/>
    </source>
</evidence>
<proteinExistence type="evidence at transcript level"/>
<comment type="subcellular location">
    <subcellularLocation>
        <location evidence="1">Cell projection</location>
        <location evidence="1">Cilium</location>
    </subcellularLocation>
    <subcellularLocation>
        <location evidence="2">Cytoplasm</location>
        <location evidence="2">Cytoskeleton</location>
    </subcellularLocation>
</comment>
<dbReference type="GO" id="GO:0005856">
    <property type="term" value="C:cytoskeleton"/>
    <property type="evidence" value="ECO:0007669"/>
    <property type="project" value="UniProtKB-SubCell"/>
</dbReference>
<evidence type="ECO:0000313" key="8">
    <source>
        <dbReference type="EMBL" id="AGM32082.1"/>
    </source>
</evidence>
<sequence>MSKEAEKKAKRQPSEKNPLAMDEILKETVRKEILHSVPFTEFCPSPDMLCEATPDKPLIKTYFTSPDLEDNEDTRYLLETLRGVKQPTHPREKYEIPPTTSMEYGWEAAYPTRSIFNHNRRKTDITMKPTRWNPEANKERLQKSKPAK</sequence>
<evidence type="ECO:0000256" key="2">
    <source>
        <dbReference type="ARBA" id="ARBA00004245"/>
    </source>
</evidence>
<name>R4V0G3_COPFO</name>
<organism evidence="8">
    <name type="scientific">Coptotermes formosanus</name>
    <name type="common">Formosan subterranean termite</name>
    <dbReference type="NCBI Taxonomy" id="36987"/>
    <lineage>
        <taxon>Eukaryota</taxon>
        <taxon>Metazoa</taxon>
        <taxon>Ecdysozoa</taxon>
        <taxon>Arthropoda</taxon>
        <taxon>Hexapoda</taxon>
        <taxon>Insecta</taxon>
        <taxon>Pterygota</taxon>
        <taxon>Neoptera</taxon>
        <taxon>Polyneoptera</taxon>
        <taxon>Dictyoptera</taxon>
        <taxon>Blattodea</taxon>
        <taxon>Blattoidea</taxon>
        <taxon>Termitoidae</taxon>
        <taxon>Rhinotermitidae</taxon>
        <taxon>Coptotermes</taxon>
    </lineage>
</organism>
<dbReference type="Pfam" id="PF14886">
    <property type="entry name" value="FAM183"/>
    <property type="match status" value="1"/>
</dbReference>
<feature type="region of interest" description="Disordered" evidence="7">
    <location>
        <begin position="1"/>
        <end position="21"/>
    </location>
</feature>
<dbReference type="EMBL" id="KC632268">
    <property type="protein sequence ID" value="AGM32082.1"/>
    <property type="molecule type" value="mRNA"/>
</dbReference>
<evidence type="ECO:0000256" key="1">
    <source>
        <dbReference type="ARBA" id="ARBA00004138"/>
    </source>
</evidence>